<keyword evidence="2" id="KW-1185">Reference proteome</keyword>
<organism evidence="1 2">
    <name type="scientific">Mycena pura</name>
    <dbReference type="NCBI Taxonomy" id="153505"/>
    <lineage>
        <taxon>Eukaryota</taxon>
        <taxon>Fungi</taxon>
        <taxon>Dikarya</taxon>
        <taxon>Basidiomycota</taxon>
        <taxon>Agaricomycotina</taxon>
        <taxon>Agaricomycetes</taxon>
        <taxon>Agaricomycetidae</taxon>
        <taxon>Agaricales</taxon>
        <taxon>Marasmiineae</taxon>
        <taxon>Mycenaceae</taxon>
        <taxon>Mycena</taxon>
    </lineage>
</organism>
<evidence type="ECO:0000313" key="1">
    <source>
        <dbReference type="EMBL" id="KAJ7210373.1"/>
    </source>
</evidence>
<name>A0AAD6VEH4_9AGAR</name>
<feature type="non-terminal residue" evidence="1">
    <location>
        <position position="1"/>
    </location>
</feature>
<sequence>NKEFWDKLSHLWMTTDLPVPDLMAGDYNLVEEAIDRNPHRHDDPDARAALARFKRLMGLQNGWRKTNPDTKAYTYTSTHKPPTLSRIDRIDVSAQQFKCCRGWDISDAAGGISDHRLVSVLVSDPGSPYVGLGRYAIPLSLTRDKLFVDYAIREGIEIKKLHDQPRTIEENVQTAFKKYKDKLSEFAQRRASALFGTLEKKKRKLQAERETLLNPGQSEE</sequence>
<gene>
    <name evidence="1" type="ORF">GGX14DRAFT_301646</name>
</gene>
<protein>
    <recommendedName>
        <fullName evidence="3">Endonuclease/exonuclease/phosphatase domain-containing protein</fullName>
    </recommendedName>
</protein>
<dbReference type="EMBL" id="JARJCW010000028">
    <property type="protein sequence ID" value="KAJ7210373.1"/>
    <property type="molecule type" value="Genomic_DNA"/>
</dbReference>
<dbReference type="AlphaFoldDB" id="A0AAD6VEH4"/>
<dbReference type="Gene3D" id="3.60.10.10">
    <property type="entry name" value="Endonuclease/exonuclease/phosphatase"/>
    <property type="match status" value="1"/>
</dbReference>
<dbReference type="SUPFAM" id="SSF56219">
    <property type="entry name" value="DNase I-like"/>
    <property type="match status" value="1"/>
</dbReference>
<dbReference type="Proteomes" id="UP001219525">
    <property type="component" value="Unassembled WGS sequence"/>
</dbReference>
<reference evidence="1" key="1">
    <citation type="submission" date="2023-03" db="EMBL/GenBank/DDBJ databases">
        <title>Massive genome expansion in bonnet fungi (Mycena s.s.) driven by repeated elements and novel gene families across ecological guilds.</title>
        <authorList>
            <consortium name="Lawrence Berkeley National Laboratory"/>
            <person name="Harder C.B."/>
            <person name="Miyauchi S."/>
            <person name="Viragh M."/>
            <person name="Kuo A."/>
            <person name="Thoen E."/>
            <person name="Andreopoulos B."/>
            <person name="Lu D."/>
            <person name="Skrede I."/>
            <person name="Drula E."/>
            <person name="Henrissat B."/>
            <person name="Morin E."/>
            <person name="Kohler A."/>
            <person name="Barry K."/>
            <person name="LaButti K."/>
            <person name="Morin E."/>
            <person name="Salamov A."/>
            <person name="Lipzen A."/>
            <person name="Mereny Z."/>
            <person name="Hegedus B."/>
            <person name="Baldrian P."/>
            <person name="Stursova M."/>
            <person name="Weitz H."/>
            <person name="Taylor A."/>
            <person name="Grigoriev I.V."/>
            <person name="Nagy L.G."/>
            <person name="Martin F."/>
            <person name="Kauserud H."/>
        </authorList>
    </citation>
    <scope>NUCLEOTIDE SEQUENCE</scope>
    <source>
        <strain evidence="1">9144</strain>
    </source>
</reference>
<feature type="non-terminal residue" evidence="1">
    <location>
        <position position="220"/>
    </location>
</feature>
<accession>A0AAD6VEH4</accession>
<evidence type="ECO:0008006" key="3">
    <source>
        <dbReference type="Google" id="ProtNLM"/>
    </source>
</evidence>
<evidence type="ECO:0000313" key="2">
    <source>
        <dbReference type="Proteomes" id="UP001219525"/>
    </source>
</evidence>
<dbReference type="InterPro" id="IPR036691">
    <property type="entry name" value="Endo/exonu/phosph_ase_sf"/>
</dbReference>
<proteinExistence type="predicted"/>
<comment type="caution">
    <text evidence="1">The sequence shown here is derived from an EMBL/GenBank/DDBJ whole genome shotgun (WGS) entry which is preliminary data.</text>
</comment>